<dbReference type="Pfam" id="PF00672">
    <property type="entry name" value="HAMP"/>
    <property type="match status" value="1"/>
</dbReference>
<keyword evidence="7" id="KW-0175">Coiled coil</keyword>
<keyword evidence="2" id="KW-1003">Cell membrane</keyword>
<evidence type="ECO:0000256" key="2">
    <source>
        <dbReference type="ARBA" id="ARBA00022475"/>
    </source>
</evidence>
<feature type="coiled-coil region" evidence="7">
    <location>
        <begin position="533"/>
        <end position="560"/>
    </location>
</feature>
<dbReference type="GO" id="GO:0006935">
    <property type="term" value="P:chemotaxis"/>
    <property type="evidence" value="ECO:0007669"/>
    <property type="project" value="InterPro"/>
</dbReference>
<dbReference type="PRINTS" id="PR00260">
    <property type="entry name" value="CHEMTRNSDUCR"/>
</dbReference>
<dbReference type="SMART" id="SM00304">
    <property type="entry name" value="HAMP"/>
    <property type="match status" value="1"/>
</dbReference>
<evidence type="ECO:0000256" key="4">
    <source>
        <dbReference type="ARBA" id="ARBA00023224"/>
    </source>
</evidence>
<dbReference type="GO" id="GO:0005886">
    <property type="term" value="C:plasma membrane"/>
    <property type="evidence" value="ECO:0007669"/>
    <property type="project" value="UniProtKB-SubCell"/>
</dbReference>
<feature type="transmembrane region" description="Helical" evidence="8">
    <location>
        <begin position="184"/>
        <end position="206"/>
    </location>
</feature>
<evidence type="ECO:0000256" key="7">
    <source>
        <dbReference type="SAM" id="Coils"/>
    </source>
</evidence>
<name>A0AA42BNQ1_9BACI</name>
<feature type="coiled-coil region" evidence="7">
    <location>
        <begin position="365"/>
        <end position="395"/>
    </location>
</feature>
<dbReference type="PANTHER" id="PTHR32089">
    <property type="entry name" value="METHYL-ACCEPTING CHEMOTAXIS PROTEIN MCPB"/>
    <property type="match status" value="1"/>
</dbReference>
<sequence length="566" mass="61534">MRIQWNIKQRLTLLLLLAMAGVLVSLGFILYEIPAITGTYSKLDQERQAQVQLREFNYLVAGLSNDERGYLLTGETEYADNVIKKARDAKEALQRVPKLATEADVKKAATTVEHAFVQYMDTHAEMQAAYEKKDIETAEQLHFNKQRTIRKEVLYPAVDKLTAQIDGAVKKQQSAAAKREQNTVMLQIAVTLAIVLAAAALGILLIRSILRPLTHLQTELQILASGEGDLTKQIDVRSRDEFAALASSFNDFIRTLRSLMQNVGGSSSHVEQSTVVLSQASGEITAESSSIHRYMEQLSEHTRLQQDQAHTSAAALEETTAHLQHIAASSQSVSEAAAEAAGKSENGLSLMDATVKQMGAISGSVAETMAQVRELEQRSQQINDITETIEALASQTNLLALNAAIEAARAGESGRGFAVVADEVKKLAEQSAASAQSISRLIQEIQRDTKRTASSISATQTAVQEGESLTDTTKQTFDEIRAAMRDIHQKIADMSHAITSVNQGAAEASSSVQHIALTAAEAAAAAKEIAASSTEQVNALQQTEETIQSLRRQTEELQEVLGRFRI</sequence>
<comment type="similarity">
    <text evidence="5">Belongs to the methyl-accepting chemotaxis (MCP) protein family.</text>
</comment>
<dbReference type="InterPro" id="IPR004089">
    <property type="entry name" value="MCPsignal_dom"/>
</dbReference>
<evidence type="ECO:0000256" key="6">
    <source>
        <dbReference type="PROSITE-ProRule" id="PRU00284"/>
    </source>
</evidence>
<comment type="caution">
    <text evidence="11">The sequence shown here is derived from an EMBL/GenBank/DDBJ whole genome shotgun (WGS) entry which is preliminary data.</text>
</comment>
<dbReference type="Pfam" id="PF00015">
    <property type="entry name" value="MCPsignal"/>
    <property type="match status" value="1"/>
</dbReference>
<dbReference type="RefSeq" id="WP_254758148.1">
    <property type="nucleotide sequence ID" value="NZ_JANCLT010000003.1"/>
</dbReference>
<dbReference type="InterPro" id="IPR003660">
    <property type="entry name" value="HAMP_dom"/>
</dbReference>
<dbReference type="AlphaFoldDB" id="A0AA42BNQ1"/>
<keyword evidence="12" id="KW-1185">Reference proteome</keyword>
<evidence type="ECO:0000256" key="3">
    <source>
        <dbReference type="ARBA" id="ARBA00023136"/>
    </source>
</evidence>
<feature type="domain" description="HAMP" evidence="10">
    <location>
        <begin position="207"/>
        <end position="261"/>
    </location>
</feature>
<dbReference type="CDD" id="cd11386">
    <property type="entry name" value="MCP_signal"/>
    <property type="match status" value="1"/>
</dbReference>
<keyword evidence="8" id="KW-1133">Transmembrane helix</keyword>
<feature type="domain" description="Methyl-accepting transducer" evidence="9">
    <location>
        <begin position="280"/>
        <end position="530"/>
    </location>
</feature>
<organism evidence="11 12">
    <name type="scientific">Ectobacillus ponti</name>
    <dbReference type="NCBI Taxonomy" id="2961894"/>
    <lineage>
        <taxon>Bacteria</taxon>
        <taxon>Bacillati</taxon>
        <taxon>Bacillota</taxon>
        <taxon>Bacilli</taxon>
        <taxon>Bacillales</taxon>
        <taxon>Bacillaceae</taxon>
        <taxon>Ectobacillus</taxon>
    </lineage>
</organism>
<comment type="subcellular location">
    <subcellularLocation>
        <location evidence="1">Cell membrane</location>
    </subcellularLocation>
</comment>
<dbReference type="PROSITE" id="PS50111">
    <property type="entry name" value="CHEMOTAXIS_TRANSDUC_2"/>
    <property type="match status" value="1"/>
</dbReference>
<dbReference type="GO" id="GO:0007165">
    <property type="term" value="P:signal transduction"/>
    <property type="evidence" value="ECO:0007669"/>
    <property type="project" value="UniProtKB-KW"/>
</dbReference>
<dbReference type="Gene3D" id="6.10.340.10">
    <property type="match status" value="1"/>
</dbReference>
<dbReference type="EMBL" id="JANCLT010000003">
    <property type="protein sequence ID" value="MCP8968230.1"/>
    <property type="molecule type" value="Genomic_DNA"/>
</dbReference>
<proteinExistence type="inferred from homology"/>
<reference evidence="11" key="1">
    <citation type="submission" date="2022-07" db="EMBL/GenBank/DDBJ databases">
        <authorList>
            <person name="Li W.-J."/>
            <person name="Deng Q.-Q."/>
        </authorList>
    </citation>
    <scope>NUCLEOTIDE SEQUENCE</scope>
    <source>
        <strain evidence="11">SYSU M60031</strain>
    </source>
</reference>
<keyword evidence="4 6" id="KW-0807">Transducer</keyword>
<dbReference type="SUPFAM" id="SSF58104">
    <property type="entry name" value="Methyl-accepting chemotaxis protein (MCP) signaling domain"/>
    <property type="match status" value="1"/>
</dbReference>
<dbReference type="PANTHER" id="PTHR32089:SF112">
    <property type="entry name" value="LYSOZYME-LIKE PROTEIN-RELATED"/>
    <property type="match status" value="1"/>
</dbReference>
<dbReference type="Gene3D" id="1.10.287.950">
    <property type="entry name" value="Methyl-accepting chemotaxis protein"/>
    <property type="match status" value="1"/>
</dbReference>
<dbReference type="GO" id="GO:0004888">
    <property type="term" value="F:transmembrane signaling receptor activity"/>
    <property type="evidence" value="ECO:0007669"/>
    <property type="project" value="InterPro"/>
</dbReference>
<dbReference type="SMART" id="SM00283">
    <property type="entry name" value="MA"/>
    <property type="match status" value="1"/>
</dbReference>
<dbReference type="InterPro" id="IPR004090">
    <property type="entry name" value="Chemotax_Me-accpt_rcpt"/>
</dbReference>
<evidence type="ECO:0000256" key="5">
    <source>
        <dbReference type="ARBA" id="ARBA00029447"/>
    </source>
</evidence>
<gene>
    <name evidence="11" type="ORF">NK662_06715</name>
</gene>
<evidence type="ECO:0000259" key="10">
    <source>
        <dbReference type="PROSITE" id="PS50885"/>
    </source>
</evidence>
<accession>A0AA42BNQ1</accession>
<evidence type="ECO:0000313" key="11">
    <source>
        <dbReference type="EMBL" id="MCP8968230.1"/>
    </source>
</evidence>
<keyword evidence="3 8" id="KW-0472">Membrane</keyword>
<protein>
    <submittedName>
        <fullName evidence="11">Methyl-accepting chemotaxis protein</fullName>
    </submittedName>
</protein>
<evidence type="ECO:0000259" key="9">
    <source>
        <dbReference type="PROSITE" id="PS50111"/>
    </source>
</evidence>
<dbReference type="PROSITE" id="PS50885">
    <property type="entry name" value="HAMP"/>
    <property type="match status" value="1"/>
</dbReference>
<evidence type="ECO:0000256" key="1">
    <source>
        <dbReference type="ARBA" id="ARBA00004236"/>
    </source>
</evidence>
<evidence type="ECO:0000313" key="12">
    <source>
        <dbReference type="Proteomes" id="UP001156102"/>
    </source>
</evidence>
<keyword evidence="8" id="KW-0812">Transmembrane</keyword>
<dbReference type="CDD" id="cd06225">
    <property type="entry name" value="HAMP"/>
    <property type="match status" value="1"/>
</dbReference>
<dbReference type="Proteomes" id="UP001156102">
    <property type="component" value="Unassembled WGS sequence"/>
</dbReference>
<feature type="transmembrane region" description="Helical" evidence="8">
    <location>
        <begin position="12"/>
        <end position="31"/>
    </location>
</feature>
<evidence type="ECO:0000256" key="8">
    <source>
        <dbReference type="SAM" id="Phobius"/>
    </source>
</evidence>